<dbReference type="InterPro" id="IPR006222">
    <property type="entry name" value="GCVT_N"/>
</dbReference>
<evidence type="ECO:0000256" key="5">
    <source>
        <dbReference type="ARBA" id="ARBA00031395"/>
    </source>
</evidence>
<reference evidence="11" key="1">
    <citation type="submission" date="2020-01" db="EMBL/GenBank/DDBJ databases">
        <authorList>
            <person name="Fang Y."/>
            <person name="Sun R."/>
            <person name="Nie L."/>
            <person name="He J."/>
            <person name="Hao L."/>
            <person name="Wang L."/>
            <person name="Su S."/>
            <person name="Lv E."/>
            <person name="Zhang Z."/>
            <person name="Xie R."/>
            <person name="Liu H."/>
        </authorList>
    </citation>
    <scope>NUCLEOTIDE SEQUENCE [LARGE SCALE GENOMIC DNA]</scope>
    <source>
        <strain evidence="11">XCT-53</strain>
    </source>
</reference>
<dbReference type="InterPro" id="IPR029043">
    <property type="entry name" value="GcvT/YgfZ_C"/>
</dbReference>
<accession>A0A7X5F3A6</accession>
<dbReference type="GO" id="GO:0008483">
    <property type="term" value="F:transaminase activity"/>
    <property type="evidence" value="ECO:0007669"/>
    <property type="project" value="UniProtKB-KW"/>
</dbReference>
<sequence>MGTTDSHAADAADLKRTPLYDLHVELGARMVPFAGYDMPVQYPTGIMTEHQHTRAAAGLFDVSHMGQAWLIGPDHETTARALEALVPSSMVELGRGKQRYTVLLNADGGIVDDLMVTRPVAAADDGRLFLVVNASRKDVDYPLIRAALPANVRLELIEDRALIAVQGPEAVAAVAAHAPKAAELAFMTADWMDFDGIRCHVSRSGYTGEDGVEMSVPADKAEAITRALLADERVKPIGLGARDSLRLEAGLCLYGHDLDETTSPVEGDITFILQKRRREEGGFPGAARIRRELADGPARKRVGLRLDGRAPAREGAEIKVPGGDTVGIVTSGGFGPTASVPVAMGYVAAAHAAPGTKLALVVRGKELEATVVEMPIVPHRYVRAARA</sequence>
<dbReference type="NCBIfam" id="TIGR00528">
    <property type="entry name" value="gcvT"/>
    <property type="match status" value="1"/>
</dbReference>
<evidence type="ECO:0000259" key="8">
    <source>
        <dbReference type="Pfam" id="PF01571"/>
    </source>
</evidence>
<dbReference type="InterPro" id="IPR027266">
    <property type="entry name" value="TrmE/GcvT-like"/>
</dbReference>
<dbReference type="PANTHER" id="PTHR43757">
    <property type="entry name" value="AMINOMETHYLTRANSFERASE"/>
    <property type="match status" value="1"/>
</dbReference>
<dbReference type="GO" id="GO:0004047">
    <property type="term" value="F:aminomethyltransferase activity"/>
    <property type="evidence" value="ECO:0007669"/>
    <property type="project" value="UniProtKB-EC"/>
</dbReference>
<feature type="domain" description="Aminomethyltransferase C-terminal" evidence="9">
    <location>
        <begin position="299"/>
        <end position="376"/>
    </location>
</feature>
<dbReference type="EC" id="2.1.2.10" evidence="2"/>
<comment type="catalytic activity">
    <reaction evidence="6">
        <text>N(6)-[(R)-S(8)-aminomethyldihydrolipoyl]-L-lysyl-[protein] + (6S)-5,6,7,8-tetrahydrofolate = N(6)-[(R)-dihydrolipoyl]-L-lysyl-[protein] + (6R)-5,10-methylene-5,6,7,8-tetrahydrofolate + NH4(+)</text>
        <dbReference type="Rhea" id="RHEA:16945"/>
        <dbReference type="Rhea" id="RHEA-COMP:10475"/>
        <dbReference type="Rhea" id="RHEA-COMP:10492"/>
        <dbReference type="ChEBI" id="CHEBI:15636"/>
        <dbReference type="ChEBI" id="CHEBI:28938"/>
        <dbReference type="ChEBI" id="CHEBI:57453"/>
        <dbReference type="ChEBI" id="CHEBI:83100"/>
        <dbReference type="ChEBI" id="CHEBI:83143"/>
        <dbReference type="EC" id="2.1.2.10"/>
    </reaction>
</comment>
<comment type="caution">
    <text evidence="10">The sequence shown here is derived from an EMBL/GenBank/DDBJ whole genome shotgun (WGS) entry which is preliminary data.</text>
</comment>
<keyword evidence="11" id="KW-1185">Reference proteome</keyword>
<dbReference type="AlphaFoldDB" id="A0A7X5F3A6"/>
<dbReference type="PIRSF" id="PIRSF006487">
    <property type="entry name" value="GcvT"/>
    <property type="match status" value="1"/>
</dbReference>
<keyword evidence="3" id="KW-0032">Aminotransferase</keyword>
<dbReference type="InterPro" id="IPR006223">
    <property type="entry name" value="GcvT"/>
</dbReference>
<feature type="binding site" evidence="7">
    <location>
        <position position="213"/>
    </location>
    <ligand>
        <name>substrate</name>
    </ligand>
</feature>
<dbReference type="Gene3D" id="2.40.30.110">
    <property type="entry name" value="Aminomethyltransferase beta-barrel domains"/>
    <property type="match status" value="1"/>
</dbReference>
<dbReference type="Gene3D" id="3.30.70.1400">
    <property type="entry name" value="Aminomethyltransferase beta-barrel domains"/>
    <property type="match status" value="1"/>
</dbReference>
<gene>
    <name evidence="10" type="primary">gcvT</name>
    <name evidence="10" type="ORF">GWI72_11800</name>
</gene>
<evidence type="ECO:0000313" key="10">
    <source>
        <dbReference type="EMBL" id="NBN78951.1"/>
    </source>
</evidence>
<evidence type="ECO:0000259" key="9">
    <source>
        <dbReference type="Pfam" id="PF08669"/>
    </source>
</evidence>
<dbReference type="Gene3D" id="4.10.1250.10">
    <property type="entry name" value="Aminomethyltransferase fragment"/>
    <property type="match status" value="1"/>
</dbReference>
<dbReference type="GO" id="GO:0005960">
    <property type="term" value="C:glycine cleavage complex"/>
    <property type="evidence" value="ECO:0007669"/>
    <property type="project" value="InterPro"/>
</dbReference>
<proteinExistence type="inferred from homology"/>
<evidence type="ECO:0000313" key="11">
    <source>
        <dbReference type="Proteomes" id="UP000586722"/>
    </source>
</evidence>
<dbReference type="Gene3D" id="3.30.1360.120">
    <property type="entry name" value="Probable tRNA modification gtpase trme, domain 1"/>
    <property type="match status" value="1"/>
</dbReference>
<dbReference type="Pfam" id="PF01571">
    <property type="entry name" value="GCV_T"/>
    <property type="match status" value="1"/>
</dbReference>
<evidence type="ECO:0000256" key="1">
    <source>
        <dbReference type="ARBA" id="ARBA00008609"/>
    </source>
</evidence>
<dbReference type="Pfam" id="PF08669">
    <property type="entry name" value="GCV_T_C"/>
    <property type="match status" value="1"/>
</dbReference>
<evidence type="ECO:0000256" key="7">
    <source>
        <dbReference type="PIRSR" id="PIRSR006487-1"/>
    </source>
</evidence>
<evidence type="ECO:0000256" key="6">
    <source>
        <dbReference type="ARBA" id="ARBA00047665"/>
    </source>
</evidence>
<protein>
    <recommendedName>
        <fullName evidence="2">aminomethyltransferase</fullName>
        <ecNumber evidence="2">2.1.2.10</ecNumber>
    </recommendedName>
    <alternativeName>
        <fullName evidence="5">Glycine cleavage system T protein</fullName>
    </alternativeName>
</protein>
<dbReference type="SUPFAM" id="SSF103025">
    <property type="entry name" value="Folate-binding domain"/>
    <property type="match status" value="1"/>
</dbReference>
<evidence type="ECO:0000256" key="2">
    <source>
        <dbReference type="ARBA" id="ARBA00012616"/>
    </source>
</evidence>
<dbReference type="NCBIfam" id="NF001567">
    <property type="entry name" value="PRK00389.1"/>
    <property type="match status" value="1"/>
</dbReference>
<comment type="similarity">
    <text evidence="1">Belongs to the GcvT family.</text>
</comment>
<dbReference type="SUPFAM" id="SSF101790">
    <property type="entry name" value="Aminomethyltransferase beta-barrel domain"/>
    <property type="match status" value="1"/>
</dbReference>
<evidence type="ECO:0000256" key="4">
    <source>
        <dbReference type="ARBA" id="ARBA00022679"/>
    </source>
</evidence>
<keyword evidence="4 10" id="KW-0808">Transferase</keyword>
<feature type="domain" description="GCVT N-terminal" evidence="8">
    <location>
        <begin position="19"/>
        <end position="275"/>
    </location>
</feature>
<evidence type="ECO:0000256" key="3">
    <source>
        <dbReference type="ARBA" id="ARBA00022576"/>
    </source>
</evidence>
<dbReference type="InterPro" id="IPR028896">
    <property type="entry name" value="GcvT/YgfZ/DmdA"/>
</dbReference>
<dbReference type="EMBL" id="JAABLQ010000001">
    <property type="protein sequence ID" value="NBN78951.1"/>
    <property type="molecule type" value="Genomic_DNA"/>
</dbReference>
<dbReference type="NCBIfam" id="NF010093">
    <property type="entry name" value="PRK13579.1"/>
    <property type="match status" value="1"/>
</dbReference>
<name>A0A7X5F3A6_9HYPH</name>
<dbReference type="Proteomes" id="UP000586722">
    <property type="component" value="Unassembled WGS sequence"/>
</dbReference>
<dbReference type="PANTHER" id="PTHR43757:SF2">
    <property type="entry name" value="AMINOMETHYLTRANSFERASE, MITOCHONDRIAL"/>
    <property type="match status" value="1"/>
</dbReference>
<dbReference type="InterPro" id="IPR013977">
    <property type="entry name" value="GcvT_C"/>
</dbReference>
<organism evidence="10 11">
    <name type="scientific">Pannonibacter tanglangensis</name>
    <dbReference type="NCBI Taxonomy" id="2750084"/>
    <lineage>
        <taxon>Bacteria</taxon>
        <taxon>Pseudomonadati</taxon>
        <taxon>Pseudomonadota</taxon>
        <taxon>Alphaproteobacteria</taxon>
        <taxon>Hyphomicrobiales</taxon>
        <taxon>Stappiaceae</taxon>
        <taxon>Pannonibacter</taxon>
    </lineage>
</organism>
<dbReference type="RefSeq" id="WP_161708749.1">
    <property type="nucleotide sequence ID" value="NZ_JAABLQ010000001.1"/>
</dbReference>
<dbReference type="GO" id="GO:0006546">
    <property type="term" value="P:glycine catabolic process"/>
    <property type="evidence" value="ECO:0007669"/>
    <property type="project" value="InterPro"/>
</dbReference>